<keyword evidence="3" id="KW-1185">Reference proteome</keyword>
<evidence type="ECO:0000259" key="1">
    <source>
        <dbReference type="PROSITE" id="PS50995"/>
    </source>
</evidence>
<feature type="domain" description="HTH marR-type" evidence="1">
    <location>
        <begin position="20"/>
        <end position="154"/>
    </location>
</feature>
<dbReference type="SMART" id="SM00347">
    <property type="entry name" value="HTH_MARR"/>
    <property type="match status" value="1"/>
</dbReference>
<dbReference type="InterPro" id="IPR036390">
    <property type="entry name" value="WH_DNA-bd_sf"/>
</dbReference>
<reference evidence="2 3" key="1">
    <citation type="submission" date="2021-01" db="EMBL/GenBank/DDBJ databases">
        <title>Biogeographic distribution of Paracoccus.</title>
        <authorList>
            <person name="Hollensteiner J."/>
            <person name="Leineberger J."/>
            <person name="Brinkhoff T."/>
            <person name="Daniel R."/>
        </authorList>
    </citation>
    <scope>NUCLEOTIDE SEQUENCE [LARGE SCALE GENOMIC DNA]</scope>
    <source>
        <strain evidence="2 3">LMG25392</strain>
    </source>
</reference>
<dbReference type="Pfam" id="PF01047">
    <property type="entry name" value="MarR"/>
    <property type="match status" value="1"/>
</dbReference>
<dbReference type="PROSITE" id="PS50995">
    <property type="entry name" value="HTH_MARR_2"/>
    <property type="match status" value="1"/>
</dbReference>
<dbReference type="PANTHER" id="PTHR33164">
    <property type="entry name" value="TRANSCRIPTIONAL REGULATOR, MARR FAMILY"/>
    <property type="match status" value="1"/>
</dbReference>
<evidence type="ECO:0000313" key="3">
    <source>
        <dbReference type="Proteomes" id="UP001218412"/>
    </source>
</evidence>
<dbReference type="Proteomes" id="UP001218412">
    <property type="component" value="Chromosome"/>
</dbReference>
<accession>A0ABY7T127</accession>
<organism evidence="2 3">
    <name type="scientific">Paracoccus stylophorae</name>
    <dbReference type="NCBI Taxonomy" id="659350"/>
    <lineage>
        <taxon>Bacteria</taxon>
        <taxon>Pseudomonadati</taxon>
        <taxon>Pseudomonadota</taxon>
        <taxon>Alphaproteobacteria</taxon>
        <taxon>Rhodobacterales</taxon>
        <taxon>Paracoccaceae</taxon>
        <taxon>Paracoccus</taxon>
    </lineage>
</organism>
<dbReference type="PANTHER" id="PTHR33164:SF105">
    <property type="entry name" value="TRANSCRIPTIONAL REPRESSOR PROTEIN-RELATED"/>
    <property type="match status" value="1"/>
</dbReference>
<dbReference type="Gene3D" id="1.10.10.10">
    <property type="entry name" value="Winged helix-like DNA-binding domain superfamily/Winged helix DNA-binding domain"/>
    <property type="match status" value="1"/>
</dbReference>
<dbReference type="PRINTS" id="PR00598">
    <property type="entry name" value="HTHMARR"/>
</dbReference>
<dbReference type="InterPro" id="IPR039422">
    <property type="entry name" value="MarR/SlyA-like"/>
</dbReference>
<protein>
    <submittedName>
        <fullName evidence="2">Winged helix-turn-helix transcriptional regulator</fullName>
    </submittedName>
</protein>
<dbReference type="EMBL" id="CP067134">
    <property type="protein sequence ID" value="WCR12276.1"/>
    <property type="molecule type" value="Genomic_DNA"/>
</dbReference>
<sequence>MSNQPERPLVPFQTTIKVRDHCLCLHTQRAARRLARIFDDALRPVGLKSGQFSLLMSLNRPAPPSIGEVATVLGMDRTTLTANLKPLEKRGLVRVSADEEDRRTRRLSLTPAGEQLLKTAAPIWEATHARIAVHFEDGADKLRNDLATLARIEEAE</sequence>
<proteinExistence type="predicted"/>
<dbReference type="InterPro" id="IPR000835">
    <property type="entry name" value="HTH_MarR-typ"/>
</dbReference>
<evidence type="ECO:0000313" key="2">
    <source>
        <dbReference type="EMBL" id="WCR12276.1"/>
    </source>
</evidence>
<name>A0ABY7T127_9RHOB</name>
<dbReference type="SUPFAM" id="SSF46785">
    <property type="entry name" value="Winged helix' DNA-binding domain"/>
    <property type="match status" value="1"/>
</dbReference>
<gene>
    <name evidence="2" type="ORF">JHW45_08175</name>
</gene>
<dbReference type="InterPro" id="IPR036388">
    <property type="entry name" value="WH-like_DNA-bd_sf"/>
</dbReference>